<evidence type="ECO:0000313" key="4">
    <source>
        <dbReference type="RefSeq" id="XP_034082303.1"/>
    </source>
</evidence>
<dbReference type="AlphaFoldDB" id="A0A6P8V4K2"/>
<reference evidence="4" key="1">
    <citation type="submission" date="2025-08" db="UniProtKB">
        <authorList>
            <consortium name="RefSeq"/>
        </authorList>
    </citation>
    <scope>IDENTIFICATION</scope>
</reference>
<dbReference type="Gene3D" id="1.20.5.430">
    <property type="match status" value="1"/>
</dbReference>
<comment type="similarity">
    <text evidence="1">Belongs to the HSBP1 family.</text>
</comment>
<dbReference type="FunCoup" id="A0A6P8V4K2">
    <property type="interactions" value="45"/>
</dbReference>
<dbReference type="InterPro" id="IPR009643">
    <property type="entry name" value="HS1-bd"/>
</dbReference>
<dbReference type="RefSeq" id="XP_034082303.1">
    <property type="nucleotide sequence ID" value="XM_034226412.1"/>
</dbReference>
<gene>
    <name evidence="4" type="primary">LOC117552785</name>
</gene>
<dbReference type="InParanoid" id="A0A6P8V4K2"/>
<feature type="coiled-coil region" evidence="2">
    <location>
        <begin position="31"/>
        <end position="58"/>
    </location>
</feature>
<evidence type="ECO:0000313" key="3">
    <source>
        <dbReference type="Proteomes" id="UP000515161"/>
    </source>
</evidence>
<keyword evidence="3" id="KW-1185">Reference proteome</keyword>
<protein>
    <submittedName>
        <fullName evidence="4">Heat shock factor-binding protein 1-like</fullName>
    </submittedName>
</protein>
<dbReference type="GO" id="GO:0005634">
    <property type="term" value="C:nucleus"/>
    <property type="evidence" value="ECO:0007669"/>
    <property type="project" value="TreeGrafter"/>
</dbReference>
<dbReference type="Pfam" id="PF06825">
    <property type="entry name" value="HSBP1"/>
    <property type="match status" value="1"/>
</dbReference>
<proteinExistence type="inferred from homology"/>
<keyword evidence="2" id="KW-0175">Coiled coil</keyword>
<accession>A0A6P8V4K2</accession>
<dbReference type="GO" id="GO:0070370">
    <property type="term" value="P:cellular heat acclimation"/>
    <property type="evidence" value="ECO:0007669"/>
    <property type="project" value="TreeGrafter"/>
</dbReference>
<evidence type="ECO:0000256" key="1">
    <source>
        <dbReference type="ARBA" id="ARBA00006349"/>
    </source>
</evidence>
<name>A0A6P8V4K2_GYMAC</name>
<dbReference type="Proteomes" id="UP000515161">
    <property type="component" value="Unplaced"/>
</dbReference>
<dbReference type="GO" id="GO:0003714">
    <property type="term" value="F:transcription corepressor activity"/>
    <property type="evidence" value="ECO:0007669"/>
    <property type="project" value="InterPro"/>
</dbReference>
<dbReference type="KEGG" id="gacu:117552785"/>
<dbReference type="GO" id="GO:0005829">
    <property type="term" value="C:cytosol"/>
    <property type="evidence" value="ECO:0007669"/>
    <property type="project" value="TreeGrafter"/>
</dbReference>
<dbReference type="PANTHER" id="PTHR19424:SF0">
    <property type="entry name" value="HEAT SHOCK FACTOR BINDING PROTEIN 1"/>
    <property type="match status" value="1"/>
</dbReference>
<evidence type="ECO:0000256" key="2">
    <source>
        <dbReference type="SAM" id="Coils"/>
    </source>
</evidence>
<dbReference type="PANTHER" id="PTHR19424">
    <property type="entry name" value="HEAT SHOCK FACTOR BINDING PROTEIN 1"/>
    <property type="match status" value="1"/>
</dbReference>
<sequence>MSKTESNSAKELTEAMEETMQRLQGRFKGISEQLESKLDEMGTRIDDLESDVSELMTQAGMEEQATSCHVTSKN</sequence>
<dbReference type="OrthoDB" id="4159489at2759"/>
<dbReference type="GeneID" id="117552785"/>
<organism evidence="3 4">
    <name type="scientific">Gymnodraco acuticeps</name>
    <name type="common">Antarctic dragonfish</name>
    <dbReference type="NCBI Taxonomy" id="8218"/>
    <lineage>
        <taxon>Eukaryota</taxon>
        <taxon>Metazoa</taxon>
        <taxon>Chordata</taxon>
        <taxon>Craniata</taxon>
        <taxon>Vertebrata</taxon>
        <taxon>Euteleostomi</taxon>
        <taxon>Actinopterygii</taxon>
        <taxon>Neopterygii</taxon>
        <taxon>Teleostei</taxon>
        <taxon>Neoteleostei</taxon>
        <taxon>Acanthomorphata</taxon>
        <taxon>Eupercaria</taxon>
        <taxon>Perciformes</taxon>
        <taxon>Notothenioidei</taxon>
        <taxon>Bathydraconidae</taxon>
        <taxon>Gymnodraco</taxon>
    </lineage>
</organism>